<evidence type="ECO:0000313" key="2">
    <source>
        <dbReference type="EMBL" id="MFC5407373.1"/>
    </source>
</evidence>
<evidence type="ECO:0000313" key="3">
    <source>
        <dbReference type="Proteomes" id="UP001596113"/>
    </source>
</evidence>
<dbReference type="Proteomes" id="UP001596113">
    <property type="component" value="Unassembled WGS sequence"/>
</dbReference>
<evidence type="ECO:0000256" key="1">
    <source>
        <dbReference type="SAM" id="Coils"/>
    </source>
</evidence>
<name>A0ABW0I462_9BACL</name>
<evidence type="ECO:0008006" key="4">
    <source>
        <dbReference type="Google" id="ProtNLM"/>
    </source>
</evidence>
<dbReference type="RefSeq" id="WP_378139979.1">
    <property type="nucleotide sequence ID" value="NZ_JBHSMI010000067.1"/>
</dbReference>
<comment type="caution">
    <text evidence="2">The sequence shown here is derived from an EMBL/GenBank/DDBJ whole genome shotgun (WGS) entry which is preliminary data.</text>
</comment>
<gene>
    <name evidence="2" type="ORF">ACFPOF_31975</name>
</gene>
<accession>A0ABW0I462</accession>
<organism evidence="2 3">
    <name type="scientific">Cohnella soli</name>
    <dbReference type="NCBI Taxonomy" id="425005"/>
    <lineage>
        <taxon>Bacteria</taxon>
        <taxon>Bacillati</taxon>
        <taxon>Bacillota</taxon>
        <taxon>Bacilli</taxon>
        <taxon>Bacillales</taxon>
        <taxon>Paenibacillaceae</taxon>
        <taxon>Cohnella</taxon>
    </lineage>
</organism>
<proteinExistence type="predicted"/>
<keyword evidence="3" id="KW-1185">Reference proteome</keyword>
<feature type="coiled-coil region" evidence="1">
    <location>
        <begin position="6"/>
        <end position="40"/>
    </location>
</feature>
<keyword evidence="1" id="KW-0175">Coiled coil</keyword>
<sequence length="55" mass="6581">MIPDKETLMEAGVERLREEIQKLKKERDALEQENLTLYRKLSETYPMTEKKKNAL</sequence>
<protein>
    <recommendedName>
        <fullName evidence="4">Transposase</fullName>
    </recommendedName>
</protein>
<dbReference type="EMBL" id="JBHSMI010000067">
    <property type="protein sequence ID" value="MFC5407373.1"/>
    <property type="molecule type" value="Genomic_DNA"/>
</dbReference>
<reference evidence="3" key="1">
    <citation type="journal article" date="2019" name="Int. J. Syst. Evol. Microbiol.">
        <title>The Global Catalogue of Microorganisms (GCM) 10K type strain sequencing project: providing services to taxonomists for standard genome sequencing and annotation.</title>
        <authorList>
            <consortium name="The Broad Institute Genomics Platform"/>
            <consortium name="The Broad Institute Genome Sequencing Center for Infectious Disease"/>
            <person name="Wu L."/>
            <person name="Ma J."/>
        </authorList>
    </citation>
    <scope>NUCLEOTIDE SEQUENCE [LARGE SCALE GENOMIC DNA]</scope>
    <source>
        <strain evidence="3">CGMCC 1.18575</strain>
    </source>
</reference>